<keyword evidence="2" id="KW-1133">Transmembrane helix</keyword>
<dbReference type="EMBL" id="CAJVAX010000012">
    <property type="protein sequence ID" value="CAG7625141.1"/>
    <property type="molecule type" value="Genomic_DNA"/>
</dbReference>
<gene>
    <name evidence="3" type="ORF">SBRY_20128</name>
</gene>
<organism evidence="3 4">
    <name type="scientific">Actinacidiphila bryophytorum</name>
    <dbReference type="NCBI Taxonomy" id="1436133"/>
    <lineage>
        <taxon>Bacteria</taxon>
        <taxon>Bacillati</taxon>
        <taxon>Actinomycetota</taxon>
        <taxon>Actinomycetes</taxon>
        <taxon>Kitasatosporales</taxon>
        <taxon>Streptomycetaceae</taxon>
        <taxon>Actinacidiphila</taxon>
    </lineage>
</organism>
<keyword evidence="4" id="KW-1185">Reference proteome</keyword>
<accession>A0A9W4E653</accession>
<dbReference type="Proteomes" id="UP001153328">
    <property type="component" value="Unassembled WGS sequence"/>
</dbReference>
<evidence type="ECO:0000313" key="4">
    <source>
        <dbReference type="Proteomes" id="UP001153328"/>
    </source>
</evidence>
<feature type="transmembrane region" description="Helical" evidence="2">
    <location>
        <begin position="32"/>
        <end position="53"/>
    </location>
</feature>
<reference evidence="3" key="1">
    <citation type="submission" date="2021-06" db="EMBL/GenBank/DDBJ databases">
        <authorList>
            <person name="Arsene-Ploetze F."/>
        </authorList>
    </citation>
    <scope>NUCLEOTIDE SEQUENCE</scope>
    <source>
        <strain evidence="3">SBRY1</strain>
    </source>
</reference>
<protein>
    <submittedName>
        <fullName evidence="3">Uncharacterized protein</fullName>
    </submittedName>
</protein>
<feature type="region of interest" description="Disordered" evidence="1">
    <location>
        <begin position="1"/>
        <end position="24"/>
    </location>
</feature>
<keyword evidence="2" id="KW-0472">Membrane</keyword>
<sequence length="110" mass="11671">MPGGRTSERPRPGNRGAGAGRCRGMRNSRTGLLTYAAVVIASPVLLVAGEPLAQAALRRARARATPMPGGGFVTRHSGPRGLLDAHTFFFNPLAIALTAPSRWVGDRLRR</sequence>
<dbReference type="AlphaFoldDB" id="A0A9W4E653"/>
<feature type="compositionally biased region" description="Basic and acidic residues" evidence="1">
    <location>
        <begin position="1"/>
        <end position="11"/>
    </location>
</feature>
<proteinExistence type="predicted"/>
<comment type="caution">
    <text evidence="3">The sequence shown here is derived from an EMBL/GenBank/DDBJ whole genome shotgun (WGS) entry which is preliminary data.</text>
</comment>
<evidence type="ECO:0000313" key="3">
    <source>
        <dbReference type="EMBL" id="CAG7625141.1"/>
    </source>
</evidence>
<name>A0A9W4E653_9ACTN</name>
<evidence type="ECO:0000256" key="2">
    <source>
        <dbReference type="SAM" id="Phobius"/>
    </source>
</evidence>
<keyword evidence="2" id="KW-0812">Transmembrane</keyword>
<evidence type="ECO:0000256" key="1">
    <source>
        <dbReference type="SAM" id="MobiDB-lite"/>
    </source>
</evidence>